<feature type="region of interest" description="Disordered" evidence="1">
    <location>
        <begin position="176"/>
        <end position="216"/>
    </location>
</feature>
<feature type="compositionally biased region" description="Polar residues" evidence="1">
    <location>
        <begin position="279"/>
        <end position="290"/>
    </location>
</feature>
<feature type="compositionally biased region" description="Polar residues" evidence="1">
    <location>
        <begin position="436"/>
        <end position="459"/>
    </location>
</feature>
<evidence type="ECO:0000259" key="2">
    <source>
        <dbReference type="Pfam" id="PF15391"/>
    </source>
</evidence>
<feature type="region of interest" description="Disordered" evidence="1">
    <location>
        <begin position="274"/>
        <end position="318"/>
    </location>
</feature>
<dbReference type="PANTHER" id="PTHR22409:SF2">
    <property type="entry name" value="CHROMOSOME 19 OPEN READING FRAME 44"/>
    <property type="match status" value="1"/>
</dbReference>
<name>A0A7J8BPW3_ROUAE</name>
<feature type="compositionally biased region" description="Basic and acidic residues" evidence="1">
    <location>
        <begin position="58"/>
        <end position="68"/>
    </location>
</feature>
<feature type="region of interest" description="Disordered" evidence="1">
    <location>
        <begin position="333"/>
        <end position="355"/>
    </location>
</feature>
<evidence type="ECO:0000256" key="1">
    <source>
        <dbReference type="SAM" id="MobiDB-lite"/>
    </source>
</evidence>
<dbReference type="EMBL" id="JACASE010000016">
    <property type="protein sequence ID" value="KAF6400471.1"/>
    <property type="molecule type" value="Genomic_DNA"/>
</dbReference>
<evidence type="ECO:0000313" key="3">
    <source>
        <dbReference type="EMBL" id="KAF6400471.1"/>
    </source>
</evidence>
<gene>
    <name evidence="3" type="ORF">HJG63_001745</name>
</gene>
<feature type="compositionally biased region" description="Polar residues" evidence="1">
    <location>
        <begin position="301"/>
        <end position="318"/>
    </location>
</feature>
<keyword evidence="4" id="KW-1185">Reference proteome</keyword>
<feature type="region of interest" description="Disordered" evidence="1">
    <location>
        <begin position="44"/>
        <end position="82"/>
    </location>
</feature>
<feature type="compositionally biased region" description="Basic and acidic residues" evidence="1">
    <location>
        <begin position="176"/>
        <end position="210"/>
    </location>
</feature>
<dbReference type="AlphaFoldDB" id="A0A7J8BPW3"/>
<evidence type="ECO:0000313" key="4">
    <source>
        <dbReference type="Proteomes" id="UP000593571"/>
    </source>
</evidence>
<feature type="compositionally biased region" description="Basic and acidic residues" evidence="1">
    <location>
        <begin position="386"/>
        <end position="396"/>
    </location>
</feature>
<feature type="compositionally biased region" description="Basic and acidic residues" evidence="1">
    <location>
        <begin position="109"/>
        <end position="135"/>
    </location>
</feature>
<dbReference type="InterPro" id="IPR027884">
    <property type="entry name" value="DUF4614"/>
</dbReference>
<feature type="domain" description="DUF4614" evidence="2">
    <location>
        <begin position="445"/>
        <end position="613"/>
    </location>
</feature>
<dbReference type="Pfam" id="PF15391">
    <property type="entry name" value="DUF4614"/>
    <property type="match status" value="1"/>
</dbReference>
<feature type="region of interest" description="Disordered" evidence="1">
    <location>
        <begin position="108"/>
        <end position="154"/>
    </location>
</feature>
<reference evidence="3 4" key="1">
    <citation type="journal article" date="2020" name="Nature">
        <title>Six reference-quality genomes reveal evolution of bat adaptations.</title>
        <authorList>
            <person name="Jebb D."/>
            <person name="Huang Z."/>
            <person name="Pippel M."/>
            <person name="Hughes G.M."/>
            <person name="Lavrichenko K."/>
            <person name="Devanna P."/>
            <person name="Winkler S."/>
            <person name="Jermiin L.S."/>
            <person name="Skirmuntt E.C."/>
            <person name="Katzourakis A."/>
            <person name="Burkitt-Gray L."/>
            <person name="Ray D.A."/>
            <person name="Sullivan K.A.M."/>
            <person name="Roscito J.G."/>
            <person name="Kirilenko B.M."/>
            <person name="Davalos L.M."/>
            <person name="Corthals A.P."/>
            <person name="Power M.L."/>
            <person name="Jones G."/>
            <person name="Ransome R.D."/>
            <person name="Dechmann D.K.N."/>
            <person name="Locatelli A.G."/>
            <person name="Puechmaille S.J."/>
            <person name="Fedrigo O."/>
            <person name="Jarvis E.D."/>
            <person name="Hiller M."/>
            <person name="Vernes S.C."/>
            <person name="Myers E.W."/>
            <person name="Teeling E.C."/>
        </authorList>
    </citation>
    <scope>NUCLEOTIDE SEQUENCE [LARGE SCALE GENOMIC DNA]</scope>
    <source>
        <strain evidence="3">MRouAeg1</strain>
        <tissue evidence="3">Muscle</tissue>
    </source>
</reference>
<dbReference type="Proteomes" id="UP000593571">
    <property type="component" value="Unassembled WGS sequence"/>
</dbReference>
<accession>A0A7J8BPW3</accession>
<feature type="region of interest" description="Disordered" evidence="1">
    <location>
        <begin position="386"/>
        <end position="501"/>
    </location>
</feature>
<sequence>MASTRKTSRPMRDIFGDFSDISLEDSKMEEIGNLKINRNLTKRAPSHSRFLKRSQTMGEKHLFPKEDAGLGGGPWLSSGRPLTTASKLRTSAVLRKLAQIESKIVNRKVQRDLSDIESDPKTSDDSLSRRADKIPPRSMVKLSSQNTDKTSHKQAYEIPVTESDTPNGQVSRFLKKREPPIEKLSPEAHFGKERNFPTPPKKETARKFDSPDSDEEEMKELLGSLMKSSREKETCTDQGFASTRVSEKEQIELFLDQIPTQPKLLLLPSEELSSLKPLGTSSRPTSQSADRTLPSVRSRARSPQTYTPGDTASRKVSLSITSNVSKAASSVMAHSRFSSSPGRNEAGPGEELLSEASSDSLNDFRINILSLDDLVPAVSEKLDLEQKKEVQREKTHSKSPWARGPPMGSEVSEHLSESLASSAGSQYASSLRPMSGDTTASTVSSAYSEDFNTSPSLTASEPMAHTEESPDRTLATLSELSETPKTDRPLPTRVSRKKRARDIPRVVKETAVQTLDPAFTYQWMKAAGVAAIGPALGSAYVDPEPIASHVVSADAIEALTAYSPAVLALNDMLKQQLSLTQQFIEASRHLHRSLLQSLDHDTFHYHTLEEAKEKPQAPLPGRGCLPTWSGSGSRNGSTSVSVTLSTSQMTWRTSSWNERRSALCFWTCSETLRVHCRKKLVSWSWHLPAPRQAEPTTPTKGFGRTLGVHVRARHDVHTRVLCS</sequence>
<dbReference type="InterPro" id="IPR040120">
    <property type="entry name" value="C19orf44-like"/>
</dbReference>
<organism evidence="3 4">
    <name type="scientific">Rousettus aegyptiacus</name>
    <name type="common">Egyptian fruit bat</name>
    <name type="synonym">Pteropus aegyptiacus</name>
    <dbReference type="NCBI Taxonomy" id="9407"/>
    <lineage>
        <taxon>Eukaryota</taxon>
        <taxon>Metazoa</taxon>
        <taxon>Chordata</taxon>
        <taxon>Craniata</taxon>
        <taxon>Vertebrata</taxon>
        <taxon>Euteleostomi</taxon>
        <taxon>Mammalia</taxon>
        <taxon>Eutheria</taxon>
        <taxon>Laurasiatheria</taxon>
        <taxon>Chiroptera</taxon>
        <taxon>Yinpterochiroptera</taxon>
        <taxon>Pteropodoidea</taxon>
        <taxon>Pteropodidae</taxon>
        <taxon>Rousettinae</taxon>
        <taxon>Rousettus</taxon>
    </lineage>
</organism>
<protein>
    <recommendedName>
        <fullName evidence="2">DUF4614 domain-containing protein</fullName>
    </recommendedName>
</protein>
<proteinExistence type="predicted"/>
<comment type="caution">
    <text evidence="3">The sequence shown here is derived from an EMBL/GenBank/DDBJ whole genome shotgun (WGS) entry which is preliminary data.</text>
</comment>
<dbReference type="PANTHER" id="PTHR22409">
    <property type="entry name" value="CHROMOSOME 19 OPEN READING FRAME 44"/>
    <property type="match status" value="1"/>
</dbReference>